<proteinExistence type="predicted"/>
<name>A0A854XEN2_PSEFL</name>
<sequence length="72" mass="7690">MRICWHLFAADKHHCGSWLASDGGGSGNINCGCASLIAGKPAPTGFQVVAEYSVTPGTVWEPACWRRQSVNQ</sequence>
<gene>
    <name evidence="1" type="ORF">CP335_11780</name>
</gene>
<reference evidence="1 2" key="2">
    <citation type="submission" date="2017-10" db="EMBL/GenBank/DDBJ databases">
        <title>Rhizosphere-associated Pseudomonas modulate jasmonic acid/salicylic acid antagonism to induce systemic resistance to herbivores at the cost of susceptibility to pathogens.</title>
        <authorList>
            <person name="Haney C.H."/>
            <person name="Wiesmann C.L."/>
            <person name="Shapiro L.R."/>
            <person name="O'Sullivan L.R."/>
            <person name="Khorasani S."/>
            <person name="Melnyk R.A."/>
            <person name="Xiao L."/>
            <person name="Bush J."/>
            <person name="Carrillo J."/>
            <person name="Pierce N.E."/>
            <person name="Ausubel F.M."/>
        </authorList>
    </citation>
    <scope>NUCLEOTIDE SEQUENCE [LARGE SCALE GENOMIC DNA]</scope>
    <source>
        <strain evidence="1 2">CH229</strain>
    </source>
</reference>
<evidence type="ECO:0000313" key="2">
    <source>
        <dbReference type="Proteomes" id="UP000218643"/>
    </source>
</evidence>
<evidence type="ECO:0000313" key="1">
    <source>
        <dbReference type="EMBL" id="PCM49547.1"/>
    </source>
</evidence>
<protein>
    <submittedName>
        <fullName evidence="1">Uncharacterized protein</fullName>
    </submittedName>
</protein>
<accession>A0A854XEN2</accession>
<dbReference type="EMBL" id="NXHE01000011">
    <property type="protein sequence ID" value="PCM49547.1"/>
    <property type="molecule type" value="Genomic_DNA"/>
</dbReference>
<dbReference type="Proteomes" id="UP000218643">
    <property type="component" value="Unassembled WGS sequence"/>
</dbReference>
<organism evidence="1 2">
    <name type="scientific">Pseudomonas fluorescens</name>
    <dbReference type="NCBI Taxonomy" id="294"/>
    <lineage>
        <taxon>Bacteria</taxon>
        <taxon>Pseudomonadati</taxon>
        <taxon>Pseudomonadota</taxon>
        <taxon>Gammaproteobacteria</taxon>
        <taxon>Pseudomonadales</taxon>
        <taxon>Pseudomonadaceae</taxon>
        <taxon>Pseudomonas</taxon>
    </lineage>
</organism>
<reference evidence="1 2" key="1">
    <citation type="submission" date="2017-09" db="EMBL/GenBank/DDBJ databases">
        <authorList>
            <person name="Haney C."/>
            <person name="Melnyk R."/>
        </authorList>
    </citation>
    <scope>NUCLEOTIDE SEQUENCE [LARGE SCALE GENOMIC DNA]</scope>
    <source>
        <strain evidence="1 2">CH229</strain>
    </source>
</reference>
<dbReference type="AlphaFoldDB" id="A0A854XEN2"/>
<comment type="caution">
    <text evidence="1">The sequence shown here is derived from an EMBL/GenBank/DDBJ whole genome shotgun (WGS) entry which is preliminary data.</text>
</comment>